<dbReference type="GO" id="GO:0046872">
    <property type="term" value="F:metal ion binding"/>
    <property type="evidence" value="ECO:0007669"/>
    <property type="project" value="UniProtKB-KW"/>
</dbReference>
<feature type="domain" description="GTP cyclohydrolase II" evidence="10">
    <location>
        <begin position="212"/>
        <end position="364"/>
    </location>
</feature>
<evidence type="ECO:0000256" key="5">
    <source>
        <dbReference type="ARBA" id="ARBA00022619"/>
    </source>
</evidence>
<evidence type="ECO:0000256" key="8">
    <source>
        <dbReference type="ARBA" id="ARBA00023211"/>
    </source>
</evidence>
<dbReference type="AlphaFoldDB" id="A0A381QCK3"/>
<evidence type="ECO:0000256" key="3">
    <source>
        <dbReference type="ARBA" id="ARBA00005104"/>
    </source>
</evidence>
<dbReference type="SUPFAM" id="SSF142695">
    <property type="entry name" value="RibA-like"/>
    <property type="match status" value="1"/>
</dbReference>
<dbReference type="InterPro" id="IPR017945">
    <property type="entry name" value="DHBP_synth_RibB-like_a/b_dom"/>
</dbReference>
<evidence type="ECO:0000259" key="10">
    <source>
        <dbReference type="Pfam" id="PF00925"/>
    </source>
</evidence>
<dbReference type="PIRSF" id="PIRSF001259">
    <property type="entry name" value="RibA"/>
    <property type="match status" value="1"/>
</dbReference>
<sequence>MATTFDAVEDAISAISAGELVVVVDDDDRENEGDLIMAGSKASADKVAFMIRHTSGILCTPINEEHAKRLHLEPMVARNDAPLSTAFTVSVDYRKGLTTGISADERANTVAALSSNNTQAEDFVRPGHIFPLVGRTGGVMVRSGHTEAAIDLADAAGCGPVGLLAEIVNDDGSVKRLPDLVEFAAEHALKMISIADLIAYRQRREQLVVRSREFHVNTQIGRARAYAYRTKFEDAEHLALVFGDVVASEGVVVRIHREKLIEDVFGPQSEHENNLLDVSLQRIGELGGGILIYLRSGFVGVPLDHLDSGDLSERTSRETERRHEWLEIGVGAQILRDLGARHIRVLAGREMDFVGLDGFGLEVDATELLTG</sequence>
<keyword evidence="5" id="KW-0686">Riboflavin biosynthesis</keyword>
<organism evidence="11">
    <name type="scientific">marine metagenome</name>
    <dbReference type="NCBI Taxonomy" id="408172"/>
    <lineage>
        <taxon>unclassified sequences</taxon>
        <taxon>metagenomes</taxon>
        <taxon>ecological metagenomes</taxon>
    </lineage>
</organism>
<evidence type="ECO:0000256" key="2">
    <source>
        <dbReference type="ARBA" id="ARBA00001946"/>
    </source>
</evidence>
<keyword evidence="7" id="KW-0460">Magnesium</keyword>
<keyword evidence="9" id="KW-0456">Lyase</keyword>
<name>A0A381QCK3_9ZZZZ</name>
<comment type="similarity">
    <text evidence="4">In the N-terminal section; belongs to the DHBP synthase family.</text>
</comment>
<evidence type="ECO:0000256" key="9">
    <source>
        <dbReference type="ARBA" id="ARBA00023239"/>
    </source>
</evidence>
<dbReference type="NCBIfam" id="TIGR00506">
    <property type="entry name" value="ribB"/>
    <property type="match status" value="1"/>
</dbReference>
<dbReference type="InterPro" id="IPR032677">
    <property type="entry name" value="GTP_cyclohydro_II"/>
</dbReference>
<dbReference type="InterPro" id="IPR036144">
    <property type="entry name" value="RibA-like_sf"/>
</dbReference>
<evidence type="ECO:0000256" key="1">
    <source>
        <dbReference type="ARBA" id="ARBA00001936"/>
    </source>
</evidence>
<dbReference type="GO" id="GO:0003935">
    <property type="term" value="F:GTP cyclohydrolase II activity"/>
    <property type="evidence" value="ECO:0007669"/>
    <property type="project" value="TreeGrafter"/>
</dbReference>
<dbReference type="Gene3D" id="3.90.870.10">
    <property type="entry name" value="DHBP synthase"/>
    <property type="match status" value="1"/>
</dbReference>
<dbReference type="PANTHER" id="PTHR21327">
    <property type="entry name" value="GTP CYCLOHYDROLASE II-RELATED"/>
    <property type="match status" value="1"/>
</dbReference>
<dbReference type="GO" id="GO:0009231">
    <property type="term" value="P:riboflavin biosynthetic process"/>
    <property type="evidence" value="ECO:0007669"/>
    <property type="project" value="UniProtKB-UniPathway"/>
</dbReference>
<protein>
    <recommendedName>
        <fullName evidence="10">GTP cyclohydrolase II domain-containing protein</fullName>
    </recommendedName>
</protein>
<evidence type="ECO:0000256" key="4">
    <source>
        <dbReference type="ARBA" id="ARBA00005520"/>
    </source>
</evidence>
<proteinExistence type="inferred from homology"/>
<dbReference type="PANTHER" id="PTHR21327:SF18">
    <property type="entry name" value="3,4-DIHYDROXY-2-BUTANONE 4-PHOSPHATE SYNTHASE"/>
    <property type="match status" value="1"/>
</dbReference>
<dbReference type="InterPro" id="IPR000422">
    <property type="entry name" value="DHBP_synthase_RibB"/>
</dbReference>
<dbReference type="Pfam" id="PF00925">
    <property type="entry name" value="GTP_cyclohydro2"/>
    <property type="match status" value="1"/>
</dbReference>
<comment type="pathway">
    <text evidence="3">Cofactor biosynthesis; riboflavin biosynthesis.</text>
</comment>
<keyword evidence="6" id="KW-0479">Metal-binding</keyword>
<dbReference type="Gene3D" id="3.40.50.10990">
    <property type="entry name" value="GTP cyclohydrolase II"/>
    <property type="match status" value="1"/>
</dbReference>
<dbReference type="GO" id="GO:0008686">
    <property type="term" value="F:3,4-dihydroxy-2-butanone-4-phosphate synthase activity"/>
    <property type="evidence" value="ECO:0007669"/>
    <property type="project" value="InterPro"/>
</dbReference>
<evidence type="ECO:0000256" key="7">
    <source>
        <dbReference type="ARBA" id="ARBA00022842"/>
    </source>
</evidence>
<dbReference type="UniPathway" id="UPA00275"/>
<gene>
    <name evidence="11" type="ORF">METZ01_LOCUS29584</name>
</gene>
<accession>A0A381QCK3</accession>
<comment type="cofactor">
    <cofactor evidence="2">
        <name>Mg(2+)</name>
        <dbReference type="ChEBI" id="CHEBI:18420"/>
    </cofactor>
</comment>
<evidence type="ECO:0000256" key="6">
    <source>
        <dbReference type="ARBA" id="ARBA00022723"/>
    </source>
</evidence>
<dbReference type="GO" id="GO:0005829">
    <property type="term" value="C:cytosol"/>
    <property type="evidence" value="ECO:0007669"/>
    <property type="project" value="TreeGrafter"/>
</dbReference>
<keyword evidence="8" id="KW-0464">Manganese</keyword>
<comment type="cofactor">
    <cofactor evidence="1">
        <name>Mn(2+)</name>
        <dbReference type="ChEBI" id="CHEBI:29035"/>
    </cofactor>
</comment>
<dbReference type="Pfam" id="PF00926">
    <property type="entry name" value="DHBP_synthase"/>
    <property type="match status" value="1"/>
</dbReference>
<evidence type="ECO:0000313" key="11">
    <source>
        <dbReference type="EMBL" id="SUZ76730.1"/>
    </source>
</evidence>
<dbReference type="FunFam" id="3.90.870.10:FF:000001">
    <property type="entry name" value="Riboflavin biosynthesis protein RibBA"/>
    <property type="match status" value="1"/>
</dbReference>
<reference evidence="11" key="1">
    <citation type="submission" date="2018-05" db="EMBL/GenBank/DDBJ databases">
        <authorList>
            <person name="Lanie J.A."/>
            <person name="Ng W.-L."/>
            <person name="Kazmierczak K.M."/>
            <person name="Andrzejewski T.M."/>
            <person name="Davidsen T.M."/>
            <person name="Wayne K.J."/>
            <person name="Tettelin H."/>
            <person name="Glass J.I."/>
            <person name="Rusch D."/>
            <person name="Podicherti R."/>
            <person name="Tsui H.-C.T."/>
            <person name="Winkler M.E."/>
        </authorList>
    </citation>
    <scope>NUCLEOTIDE SEQUENCE</scope>
</reference>
<dbReference type="EMBL" id="UINC01001289">
    <property type="protein sequence ID" value="SUZ76730.1"/>
    <property type="molecule type" value="Genomic_DNA"/>
</dbReference>
<dbReference type="SUPFAM" id="SSF55821">
    <property type="entry name" value="YrdC/RibB"/>
    <property type="match status" value="1"/>
</dbReference>